<dbReference type="InterPro" id="IPR013378">
    <property type="entry name" value="InlB-like_B-rpt"/>
</dbReference>
<evidence type="ECO:0000313" key="3">
    <source>
        <dbReference type="EMBL" id="HIY78524.1"/>
    </source>
</evidence>
<dbReference type="Gene3D" id="2.60.40.4270">
    <property type="entry name" value="Listeria-Bacteroides repeat domain"/>
    <property type="match status" value="2"/>
</dbReference>
<keyword evidence="2" id="KW-0472">Membrane</keyword>
<evidence type="ECO:0000256" key="2">
    <source>
        <dbReference type="SAM" id="Phobius"/>
    </source>
</evidence>
<reference evidence="3" key="2">
    <citation type="submission" date="2021-04" db="EMBL/GenBank/DDBJ databases">
        <authorList>
            <person name="Gilroy R."/>
        </authorList>
    </citation>
    <scope>NUCLEOTIDE SEQUENCE</scope>
    <source>
        <strain evidence="3">CHK199-9574</strain>
    </source>
</reference>
<evidence type="ECO:0000313" key="4">
    <source>
        <dbReference type="Proteomes" id="UP000824135"/>
    </source>
</evidence>
<comment type="caution">
    <text evidence="3">The sequence shown here is derived from an EMBL/GenBank/DDBJ whole genome shotgun (WGS) entry which is preliminary data.</text>
</comment>
<proteinExistence type="predicted"/>
<name>A0A9D2CG42_9FIRM</name>
<feature type="transmembrane region" description="Helical" evidence="2">
    <location>
        <begin position="1091"/>
        <end position="1115"/>
    </location>
</feature>
<dbReference type="EMBL" id="DXCO01000037">
    <property type="protein sequence ID" value="HIY78524.1"/>
    <property type="molecule type" value="Genomic_DNA"/>
</dbReference>
<dbReference type="Proteomes" id="UP000824135">
    <property type="component" value="Unassembled WGS sequence"/>
</dbReference>
<dbReference type="AlphaFoldDB" id="A0A9D2CG42"/>
<protein>
    <submittedName>
        <fullName evidence="3">InlB B-repeat-containing protein</fullName>
    </submittedName>
</protein>
<comment type="subcellular location">
    <subcellularLocation>
        <location evidence="1">Cell envelope</location>
    </subcellularLocation>
</comment>
<accession>A0A9D2CG42</accession>
<dbReference type="NCBIfam" id="TIGR02543">
    <property type="entry name" value="List_Bact_rpt"/>
    <property type="match status" value="1"/>
</dbReference>
<organism evidence="3 4">
    <name type="scientific">Candidatus Borkfalkia excrementavium</name>
    <dbReference type="NCBI Taxonomy" id="2838505"/>
    <lineage>
        <taxon>Bacteria</taxon>
        <taxon>Bacillati</taxon>
        <taxon>Bacillota</taxon>
        <taxon>Clostridia</taxon>
        <taxon>Christensenellales</taxon>
        <taxon>Christensenellaceae</taxon>
        <taxon>Candidatus Borkfalkia</taxon>
    </lineage>
</organism>
<keyword evidence="2" id="KW-0812">Transmembrane</keyword>
<dbReference type="GO" id="GO:0030313">
    <property type="term" value="C:cell envelope"/>
    <property type="evidence" value="ECO:0007669"/>
    <property type="project" value="UniProtKB-SubCell"/>
</dbReference>
<evidence type="ECO:0000256" key="1">
    <source>
        <dbReference type="ARBA" id="ARBA00004196"/>
    </source>
</evidence>
<dbReference type="InterPro" id="IPR042229">
    <property type="entry name" value="Listeria/Bacterioides_rpt_sf"/>
</dbReference>
<dbReference type="Pfam" id="PF09479">
    <property type="entry name" value="Flg_new"/>
    <property type="match status" value="2"/>
</dbReference>
<gene>
    <name evidence="3" type="ORF">H9728_05720</name>
</gene>
<sequence length="1121" mass="123454">MKTKLLGKRTVVAALLAAVFLVSAAFFAVFAFRGNRVFAEGTYYTDDVSAMPEIDFSETGLVSDAKSETFDNAGVLQEIWGENAPGMTVDTSMTASFMFESGANSGYVVSFRRSGWSEDLKLNFYPDGKVELFKNRSESQSFNDGAFQAETWYYVKYTVATLYSDEALETQVGYRSTYTVTDNAEYTFSHSMDFLNEEIGNDESGSAIKYDTGNFFLWVSTELANHVHVASYQYDPSSVPEEPTDPVDPEACYTKDIASLSEIDFSATGLVMDPKADTYNESGLKEFYEGNAPGTTIDTTFTAAIMFEEGAVNTHPISFRRSGWSENLKLNIYSDGKVELYKNNTPADCETFNGTAFTSGTWYYVKYTVANLYSDEGLKNQVGYRSVVTITDNSDYNVEYTLSFLNEETNGLDYNTGNFFVWMGTELGGKGYIASYQFDPDAEATTYYPAVDLEDAEVIEISDKIPMNAAGIDIRSDSYFSNDGYYANFTGIYELNKTFRFRIQGKGSFHTAYTGNWIWESYKADFEYDTNSIIFGRGGDDRGDTINPSPALSEDKIYLVEITIIEYLREDNDEKAFEMFVFRLYEDGQETPIVDKQIQYTGPIALPEDGARGYFGIYVGSAETNDLTILPADFSRDYAVTLINGDNSNQVAVSYGDPYDFSDYVQPKQGYDFEGWEYYADGVRNTIPSSGTWTVDFTTQSGGVYEGSLTAVYTPIDYTVNYVITGGTNSDQNPAAINVEDGTVTLSDPTPTNAGEVFFGWYLNAEFTGDAVTQIECTFEEITLYAKIAEGCTLTLIMPDGEELKISAELNVAYVFPTETSEGYGQITGWEMKDGDSWTAVSGASVTPTADATYRAVAEPISYAITYEMDGGTNNSQNPASYTIQDTITLLNPEKDGYFFIGWYMNDDAVKGIVAGTTGNITLEARWVEDTLPESVRYSVSENAVLLPVPSGLPAGSHYNVNLFDAQNNPLQVVSNSYTFAEEGSYKLVYNITLPSGTYTREVQVTVAELTISVSGDYKTSYKAGDVIDIFAATAGDETVSVQITKDGEAVTPENGKLTLEEGTYRIVYSADGAQNVAFEFTVSGADGTNWALWGTLIGVGAVVVIGAVVLVIFLKRKKKA</sequence>
<keyword evidence="2" id="KW-1133">Transmembrane helix</keyword>
<reference evidence="3" key="1">
    <citation type="journal article" date="2021" name="PeerJ">
        <title>Extensive microbial diversity within the chicken gut microbiome revealed by metagenomics and culture.</title>
        <authorList>
            <person name="Gilroy R."/>
            <person name="Ravi A."/>
            <person name="Getino M."/>
            <person name="Pursley I."/>
            <person name="Horton D.L."/>
            <person name="Alikhan N.F."/>
            <person name="Baker D."/>
            <person name="Gharbi K."/>
            <person name="Hall N."/>
            <person name="Watson M."/>
            <person name="Adriaenssens E.M."/>
            <person name="Foster-Nyarko E."/>
            <person name="Jarju S."/>
            <person name="Secka A."/>
            <person name="Antonio M."/>
            <person name="Oren A."/>
            <person name="Chaudhuri R.R."/>
            <person name="La Ragione R."/>
            <person name="Hildebrand F."/>
            <person name="Pallen M.J."/>
        </authorList>
    </citation>
    <scope>NUCLEOTIDE SEQUENCE</scope>
    <source>
        <strain evidence="3">CHK199-9574</strain>
    </source>
</reference>